<accession>A0ABU5RHF2</accession>
<organism evidence="6 7">
    <name type="scientific">Amycolatopsis heterodermiae</name>
    <dbReference type="NCBI Taxonomy" id="3110235"/>
    <lineage>
        <taxon>Bacteria</taxon>
        <taxon>Bacillati</taxon>
        <taxon>Actinomycetota</taxon>
        <taxon>Actinomycetes</taxon>
        <taxon>Pseudonocardiales</taxon>
        <taxon>Pseudonocardiaceae</taxon>
        <taxon>Amycolatopsis</taxon>
    </lineage>
</organism>
<evidence type="ECO:0000256" key="2">
    <source>
        <dbReference type="ARBA" id="ARBA00022741"/>
    </source>
</evidence>
<evidence type="ECO:0000256" key="1">
    <source>
        <dbReference type="ARBA" id="ARBA00007381"/>
    </source>
</evidence>
<reference evidence="6 7" key="1">
    <citation type="submission" date="2023-12" db="EMBL/GenBank/DDBJ databases">
        <title>Amycolatopsis sp. V23-08.</title>
        <authorList>
            <person name="Somphong A."/>
        </authorList>
    </citation>
    <scope>NUCLEOTIDE SEQUENCE [LARGE SCALE GENOMIC DNA]</scope>
    <source>
        <strain evidence="6 7">V23-08</strain>
    </source>
</reference>
<dbReference type="Proteomes" id="UP001304298">
    <property type="component" value="Unassembled WGS sequence"/>
</dbReference>
<dbReference type="PROSITE" id="PS00329">
    <property type="entry name" value="HSP70_2"/>
    <property type="match status" value="1"/>
</dbReference>
<keyword evidence="2" id="KW-0547">Nucleotide-binding</keyword>
<proteinExistence type="inferred from homology"/>
<gene>
    <name evidence="6" type="ORF">VA596_37475</name>
</gene>
<evidence type="ECO:0000313" key="6">
    <source>
        <dbReference type="EMBL" id="MEA5365270.1"/>
    </source>
</evidence>
<dbReference type="Pfam" id="PF00012">
    <property type="entry name" value="HSP70"/>
    <property type="match status" value="2"/>
</dbReference>
<keyword evidence="5" id="KW-0143">Chaperone</keyword>
<comment type="similarity">
    <text evidence="1">Belongs to the heat shock protein 70 family.</text>
</comment>
<dbReference type="InterPro" id="IPR043129">
    <property type="entry name" value="ATPase_NBD"/>
</dbReference>
<evidence type="ECO:0000313" key="7">
    <source>
        <dbReference type="Proteomes" id="UP001304298"/>
    </source>
</evidence>
<dbReference type="InterPro" id="IPR013126">
    <property type="entry name" value="Hsp_70_fam"/>
</dbReference>
<name>A0ABU5RHF2_9PSEU</name>
<evidence type="ECO:0000256" key="4">
    <source>
        <dbReference type="ARBA" id="ARBA00023016"/>
    </source>
</evidence>
<evidence type="ECO:0000256" key="3">
    <source>
        <dbReference type="ARBA" id="ARBA00022840"/>
    </source>
</evidence>
<evidence type="ECO:0000256" key="5">
    <source>
        <dbReference type="ARBA" id="ARBA00023186"/>
    </source>
</evidence>
<protein>
    <submittedName>
        <fullName evidence="6">Hsp70 family protein</fullName>
    </submittedName>
</protein>
<keyword evidence="3" id="KW-0067">ATP-binding</keyword>
<dbReference type="PANTHER" id="PTHR19375">
    <property type="entry name" value="HEAT SHOCK PROTEIN 70KDA"/>
    <property type="match status" value="1"/>
</dbReference>
<dbReference type="RefSeq" id="WP_323333656.1">
    <property type="nucleotide sequence ID" value="NZ_JAYFSI010000011.1"/>
</dbReference>
<comment type="caution">
    <text evidence="6">The sequence shown here is derived from an EMBL/GenBank/DDBJ whole genome shotgun (WGS) entry which is preliminary data.</text>
</comment>
<dbReference type="SUPFAM" id="SSF53067">
    <property type="entry name" value="Actin-like ATPase domain"/>
    <property type="match status" value="2"/>
</dbReference>
<keyword evidence="7" id="KW-1185">Reference proteome</keyword>
<sequence length="329" mass="34917">MAGAAGIDPGTTNAVVAIRETGAPRIVPGPEGARTVAGFTGSGDRLVGRQAIRHHRGSLHSAKRFIGRTFDEVPGEAEAVGFAVAEGAGGVVRFDVRGEPHSPEEISAQVLRTRAEDAGLTAAAPACGLHYRRHETVPVFDLGGGTFDVSLLDVGDGDFDRRLVDFLADGFASDNGIDPRRDAQALRRLFEAAEKAEVELSPVARTRADPPFITGEACGPKHLTTTVRRTEFERITAVRSLVRRLTGGKDPNPGVDPDEVVALDVTPLRGRGRQPGARGHPAGTRGEPRIEVTFDVTAHDKDTGTEQGITITECSDRGRCEIDAGLDRV</sequence>
<dbReference type="InterPro" id="IPR018181">
    <property type="entry name" value="Heat_shock_70_CS"/>
</dbReference>
<keyword evidence="4" id="KW-0346">Stress response</keyword>
<dbReference type="EMBL" id="JAYFSI010000011">
    <property type="protein sequence ID" value="MEA5365270.1"/>
    <property type="molecule type" value="Genomic_DNA"/>
</dbReference>
<dbReference type="Gene3D" id="3.30.420.40">
    <property type="match status" value="3"/>
</dbReference>
<dbReference type="Gene3D" id="3.90.640.10">
    <property type="entry name" value="Actin, Chain A, domain 4"/>
    <property type="match status" value="1"/>
</dbReference>